<name>A0ABU7CKV9_9TELE</name>
<feature type="non-terminal residue" evidence="1">
    <location>
        <position position="127"/>
    </location>
</feature>
<gene>
    <name evidence="1" type="ORF">ATANTOWER_027647</name>
</gene>
<reference evidence="1 2" key="1">
    <citation type="submission" date="2021-07" db="EMBL/GenBank/DDBJ databases">
        <authorList>
            <person name="Palmer J.M."/>
        </authorList>
    </citation>
    <scope>NUCLEOTIDE SEQUENCE [LARGE SCALE GENOMIC DNA]</scope>
    <source>
        <strain evidence="1 2">AT_MEX2019</strain>
        <tissue evidence="1">Muscle</tissue>
    </source>
</reference>
<evidence type="ECO:0000313" key="2">
    <source>
        <dbReference type="Proteomes" id="UP001345963"/>
    </source>
</evidence>
<proteinExistence type="predicted"/>
<dbReference type="EMBL" id="JAHUTI010095298">
    <property type="protein sequence ID" value="MED6262850.1"/>
    <property type="molecule type" value="Genomic_DNA"/>
</dbReference>
<protein>
    <submittedName>
        <fullName evidence="1">Uncharacterized protein</fullName>
    </submittedName>
</protein>
<accession>A0ABU7CKV9</accession>
<feature type="non-terminal residue" evidence="1">
    <location>
        <position position="1"/>
    </location>
</feature>
<keyword evidence="2" id="KW-1185">Reference proteome</keyword>
<evidence type="ECO:0000313" key="1">
    <source>
        <dbReference type="EMBL" id="MED6262850.1"/>
    </source>
</evidence>
<sequence length="127" mass="13997">NYFPVNGSSLPLAQLPQQCGYSVRSSWKDLTLMAQYDACHVIREVFCPVSQLKPEGEGPFSLCCYPNGMTVELRGPSAMKNTHINVRGEWTPLGLLVEQCGYTLERRAAETVIAVPFITCGTTVKVN</sequence>
<comment type="caution">
    <text evidence="1">The sequence shown here is derived from an EMBL/GenBank/DDBJ whole genome shotgun (WGS) entry which is preliminary data.</text>
</comment>
<dbReference type="Proteomes" id="UP001345963">
    <property type="component" value="Unassembled WGS sequence"/>
</dbReference>
<organism evidence="1 2">
    <name type="scientific">Ataeniobius toweri</name>
    <dbReference type="NCBI Taxonomy" id="208326"/>
    <lineage>
        <taxon>Eukaryota</taxon>
        <taxon>Metazoa</taxon>
        <taxon>Chordata</taxon>
        <taxon>Craniata</taxon>
        <taxon>Vertebrata</taxon>
        <taxon>Euteleostomi</taxon>
        <taxon>Actinopterygii</taxon>
        <taxon>Neopterygii</taxon>
        <taxon>Teleostei</taxon>
        <taxon>Neoteleostei</taxon>
        <taxon>Acanthomorphata</taxon>
        <taxon>Ovalentaria</taxon>
        <taxon>Atherinomorphae</taxon>
        <taxon>Cyprinodontiformes</taxon>
        <taxon>Goodeidae</taxon>
        <taxon>Ataeniobius</taxon>
    </lineage>
</organism>